<accession>A0A1G6KLM6</accession>
<feature type="domain" description="Solute-binding protein family 5" evidence="2">
    <location>
        <begin position="132"/>
        <end position="510"/>
    </location>
</feature>
<dbReference type="AlphaFoldDB" id="A0A1G6KLM6"/>
<proteinExistence type="predicted"/>
<reference evidence="4" key="1">
    <citation type="submission" date="2016-10" db="EMBL/GenBank/DDBJ databases">
        <authorList>
            <person name="Varghese N."/>
            <person name="Submissions S."/>
        </authorList>
    </citation>
    <scope>NUCLEOTIDE SEQUENCE [LARGE SCALE GENOMIC DNA]</scope>
    <source>
        <strain evidence="4">DSM 22619</strain>
    </source>
</reference>
<organism evidence="3 4">
    <name type="scientific">Parafannyhessea umbonata</name>
    <dbReference type="NCBI Taxonomy" id="604330"/>
    <lineage>
        <taxon>Bacteria</taxon>
        <taxon>Bacillati</taxon>
        <taxon>Actinomycetota</taxon>
        <taxon>Coriobacteriia</taxon>
        <taxon>Coriobacteriales</taxon>
        <taxon>Atopobiaceae</taxon>
        <taxon>Parafannyhessea</taxon>
    </lineage>
</organism>
<dbReference type="Gene3D" id="3.40.190.10">
    <property type="entry name" value="Periplasmic binding protein-like II"/>
    <property type="match status" value="1"/>
</dbReference>
<feature type="compositionally biased region" description="Basic and acidic residues" evidence="1">
    <location>
        <begin position="60"/>
        <end position="78"/>
    </location>
</feature>
<dbReference type="CDD" id="cd08501">
    <property type="entry name" value="PBP2_Lpqw"/>
    <property type="match status" value="1"/>
</dbReference>
<dbReference type="GO" id="GO:0015833">
    <property type="term" value="P:peptide transport"/>
    <property type="evidence" value="ECO:0007669"/>
    <property type="project" value="TreeGrafter"/>
</dbReference>
<dbReference type="GO" id="GO:1904680">
    <property type="term" value="F:peptide transmembrane transporter activity"/>
    <property type="evidence" value="ECO:0007669"/>
    <property type="project" value="TreeGrafter"/>
</dbReference>
<dbReference type="RefSeq" id="WP_176763092.1">
    <property type="nucleotide sequence ID" value="NZ_FMZL01000009.1"/>
</dbReference>
<sequence>MSMSNLSRRSFVGLSGSAAAILGLGLVGCGGGSNSSDGAKAVSAEPQNGTPANTPLDKLPLPEKGKVYNNPQKRDNVKDGGTLVLPSGEIGPAWNYLSVDGNTQEMHNLWDFYMPTYIFLTDATASKFEPNPDFITEATTEMKDGKQVVHYKLNDKARFNDGTPIDYRAYKAVWTVMNGTDEHYTPAATDGYDRIESVERGDSDYDVVITMKNPVYPAELLFTYVLHPDATDYDKYNSFNNNPHSDDWGYGPYKIESFDTTQCKFVPNPNWWGDKPKLDSVTFKQMDSQALFNAFKNGEIDATGTAQSGSKEMLSNFLDMKDAEVRRSDSASVANIELNSTRGALKDKAVRKAFTQCLYMPTILSVVYQGVNWKEETPGSLLTPIWADGYENCMPSDVSDLKDAASHTAAAKKTLEKAGYKLKGDYYEKDGKTVSFSFTTFGDSNTVKNRAAAVIKMAKDAGMKVSEDNHPASEFSDVLTGGNWDATLFGWVSTAISSWNGPQIYGKDSASNFTHLGSKELDEELGKVIEIEDHDEQIKALNKAEKKALESYGFIPVYAGADVVVTKKGLANYGPALYQSVRSEDIGWQKK</sequence>
<gene>
    <name evidence="3" type="ORF">SAMN04487824_1092</name>
</gene>
<evidence type="ECO:0000256" key="1">
    <source>
        <dbReference type="SAM" id="MobiDB-lite"/>
    </source>
</evidence>
<feature type="region of interest" description="Disordered" evidence="1">
    <location>
        <begin position="35"/>
        <end position="78"/>
    </location>
</feature>
<dbReference type="Gene3D" id="3.90.76.10">
    <property type="entry name" value="Dipeptide-binding Protein, Domain 1"/>
    <property type="match status" value="1"/>
</dbReference>
<dbReference type="Pfam" id="PF00496">
    <property type="entry name" value="SBP_bac_5"/>
    <property type="match status" value="1"/>
</dbReference>
<evidence type="ECO:0000259" key="2">
    <source>
        <dbReference type="Pfam" id="PF00496"/>
    </source>
</evidence>
<dbReference type="Gene3D" id="3.10.105.10">
    <property type="entry name" value="Dipeptide-binding Protein, Domain 3"/>
    <property type="match status" value="1"/>
</dbReference>
<keyword evidence="4" id="KW-1185">Reference proteome</keyword>
<evidence type="ECO:0000313" key="3">
    <source>
        <dbReference type="EMBL" id="SDC32012.1"/>
    </source>
</evidence>
<dbReference type="PANTHER" id="PTHR30290">
    <property type="entry name" value="PERIPLASMIC BINDING COMPONENT OF ABC TRANSPORTER"/>
    <property type="match status" value="1"/>
</dbReference>
<name>A0A1G6KLM6_9ACTN</name>
<dbReference type="SUPFAM" id="SSF53850">
    <property type="entry name" value="Periplasmic binding protein-like II"/>
    <property type="match status" value="1"/>
</dbReference>
<dbReference type="EMBL" id="FMZL01000009">
    <property type="protein sequence ID" value="SDC32012.1"/>
    <property type="molecule type" value="Genomic_DNA"/>
</dbReference>
<dbReference type="Proteomes" id="UP000198528">
    <property type="component" value="Unassembled WGS sequence"/>
</dbReference>
<dbReference type="PROSITE" id="PS51318">
    <property type="entry name" value="TAT"/>
    <property type="match status" value="1"/>
</dbReference>
<dbReference type="PANTHER" id="PTHR30290:SF65">
    <property type="entry name" value="MONOACYL PHOSPHATIDYLINOSITOL TETRAMANNOSIDE-BINDING PROTEIN LPQW-RELATED"/>
    <property type="match status" value="1"/>
</dbReference>
<evidence type="ECO:0000313" key="4">
    <source>
        <dbReference type="Proteomes" id="UP000198528"/>
    </source>
</evidence>
<dbReference type="InterPro" id="IPR000914">
    <property type="entry name" value="SBP_5_dom"/>
</dbReference>
<dbReference type="STRING" id="604330.SAMN04489857_1105"/>
<dbReference type="InterPro" id="IPR006311">
    <property type="entry name" value="TAT_signal"/>
</dbReference>
<protein>
    <submittedName>
        <fullName evidence="3">Peptide/nickel transport system substrate-binding protein</fullName>
    </submittedName>
</protein>
<dbReference type="InterPro" id="IPR039424">
    <property type="entry name" value="SBP_5"/>
</dbReference>